<protein>
    <submittedName>
        <fullName evidence="1">Uncharacterized protein</fullName>
    </submittedName>
</protein>
<organism evidence="1">
    <name type="scientific">Octopus bimaculoides</name>
    <name type="common">California two-spotted octopus</name>
    <dbReference type="NCBI Taxonomy" id="37653"/>
    <lineage>
        <taxon>Eukaryota</taxon>
        <taxon>Metazoa</taxon>
        <taxon>Spiralia</taxon>
        <taxon>Lophotrochozoa</taxon>
        <taxon>Mollusca</taxon>
        <taxon>Cephalopoda</taxon>
        <taxon>Coleoidea</taxon>
        <taxon>Octopodiformes</taxon>
        <taxon>Octopoda</taxon>
        <taxon>Incirrata</taxon>
        <taxon>Octopodidae</taxon>
        <taxon>Octopus</taxon>
    </lineage>
</organism>
<sequence>MPATPYFGTYFLNTYTHSHTHTHTHTHMCTYTCIQTVSKAHIQLLYDHNTQFIHKYCNPILTNLSLDGYTDTSHNHTHIYLVLFLT</sequence>
<proteinExistence type="predicted"/>
<dbReference type="AlphaFoldDB" id="A0A0L8H251"/>
<accession>A0A0L8H251</accession>
<gene>
    <name evidence="1" type="ORF">OCBIM_22023974mg</name>
</gene>
<dbReference type="EMBL" id="KQ419513">
    <property type="protein sequence ID" value="KOF83341.1"/>
    <property type="molecule type" value="Genomic_DNA"/>
</dbReference>
<evidence type="ECO:0000313" key="1">
    <source>
        <dbReference type="EMBL" id="KOF83341.1"/>
    </source>
</evidence>
<name>A0A0L8H251_OCTBM</name>
<reference evidence="1" key="1">
    <citation type="submission" date="2015-07" db="EMBL/GenBank/DDBJ databases">
        <title>MeaNS - Measles Nucleotide Surveillance Program.</title>
        <authorList>
            <person name="Tran T."/>
            <person name="Druce J."/>
        </authorList>
    </citation>
    <scope>NUCLEOTIDE SEQUENCE</scope>
    <source>
        <strain evidence="1">UCB-OBI-ISO-001</strain>
        <tissue evidence="1">Gonad</tissue>
    </source>
</reference>